<evidence type="ECO:0000313" key="2">
    <source>
        <dbReference type="EMBL" id="KAF4611406.1"/>
    </source>
</evidence>
<proteinExistence type="predicted"/>
<dbReference type="Proteomes" id="UP000521872">
    <property type="component" value="Unassembled WGS sequence"/>
</dbReference>
<feature type="compositionally biased region" description="Low complexity" evidence="1">
    <location>
        <begin position="159"/>
        <end position="169"/>
    </location>
</feature>
<feature type="compositionally biased region" description="Basic residues" evidence="1">
    <location>
        <begin position="127"/>
        <end position="136"/>
    </location>
</feature>
<feature type="region of interest" description="Disordered" evidence="1">
    <location>
        <begin position="57"/>
        <end position="169"/>
    </location>
</feature>
<dbReference type="AlphaFoldDB" id="A0A8H4QII4"/>
<keyword evidence="3" id="KW-1185">Reference proteome</keyword>
<sequence>MGLSKAIGDLGDGHFDARLRLGKLPSIYNCLLALSSPIFGVVDDDELDPEKYGPITGLPDLARNQPSMVDSCAFPPPSSHYDHDHEHSPPLSPPPPIIAASAAATTAVADDHDDHENHDHDDPDHDRRHRHYHHRFTTLQRHDRYTNDYRNRRRRRGVRLGTATATRCG</sequence>
<dbReference type="EMBL" id="JAACJL010000057">
    <property type="protein sequence ID" value="KAF4611406.1"/>
    <property type="molecule type" value="Genomic_DNA"/>
</dbReference>
<feature type="compositionally biased region" description="Basic and acidic residues" evidence="1">
    <location>
        <begin position="140"/>
        <end position="150"/>
    </location>
</feature>
<feature type="compositionally biased region" description="Basic and acidic residues" evidence="1">
    <location>
        <begin position="109"/>
        <end position="126"/>
    </location>
</feature>
<feature type="compositionally biased region" description="Low complexity" evidence="1">
    <location>
        <begin position="98"/>
        <end position="108"/>
    </location>
</feature>
<organism evidence="2 3">
    <name type="scientific">Agrocybe pediades</name>
    <dbReference type="NCBI Taxonomy" id="84607"/>
    <lineage>
        <taxon>Eukaryota</taxon>
        <taxon>Fungi</taxon>
        <taxon>Dikarya</taxon>
        <taxon>Basidiomycota</taxon>
        <taxon>Agaricomycotina</taxon>
        <taxon>Agaricomycetes</taxon>
        <taxon>Agaricomycetidae</taxon>
        <taxon>Agaricales</taxon>
        <taxon>Agaricineae</taxon>
        <taxon>Strophariaceae</taxon>
        <taxon>Agrocybe</taxon>
    </lineage>
</organism>
<accession>A0A8H4QII4</accession>
<name>A0A8H4QII4_9AGAR</name>
<reference evidence="2 3" key="1">
    <citation type="submission" date="2019-12" db="EMBL/GenBank/DDBJ databases">
        <authorList>
            <person name="Floudas D."/>
            <person name="Bentzer J."/>
            <person name="Ahren D."/>
            <person name="Johansson T."/>
            <person name="Persson P."/>
            <person name="Tunlid A."/>
        </authorList>
    </citation>
    <scope>NUCLEOTIDE SEQUENCE [LARGE SCALE GENOMIC DNA]</scope>
    <source>
        <strain evidence="2 3">CBS 102.39</strain>
    </source>
</reference>
<comment type="caution">
    <text evidence="2">The sequence shown here is derived from an EMBL/GenBank/DDBJ whole genome shotgun (WGS) entry which is preliminary data.</text>
</comment>
<evidence type="ECO:0000313" key="3">
    <source>
        <dbReference type="Proteomes" id="UP000521872"/>
    </source>
</evidence>
<protein>
    <submittedName>
        <fullName evidence="2">Uncharacterized protein</fullName>
    </submittedName>
</protein>
<evidence type="ECO:0000256" key="1">
    <source>
        <dbReference type="SAM" id="MobiDB-lite"/>
    </source>
</evidence>
<gene>
    <name evidence="2" type="ORF">D9613_004311</name>
</gene>